<dbReference type="AlphaFoldDB" id="A0A2U1MH29"/>
<evidence type="ECO:0000313" key="1">
    <source>
        <dbReference type="EMBL" id="PWA60522.1"/>
    </source>
</evidence>
<protein>
    <submittedName>
        <fullName evidence="1">Uncharacterized protein</fullName>
    </submittedName>
</protein>
<comment type="caution">
    <text evidence="1">The sequence shown here is derived from an EMBL/GenBank/DDBJ whole genome shotgun (WGS) entry which is preliminary data.</text>
</comment>
<dbReference type="EMBL" id="PKPP01005334">
    <property type="protein sequence ID" value="PWA60522.1"/>
    <property type="molecule type" value="Genomic_DNA"/>
</dbReference>
<evidence type="ECO:0000313" key="2">
    <source>
        <dbReference type="Proteomes" id="UP000245207"/>
    </source>
</evidence>
<sequence>MVVDFPIASSLTKDPRGSPSALAKLSLFIHKSGVRVLVNPNLYELWDMLSAAIDAHYKVRGESGGYGQQGTDGEMLKGISGHQASGGKVVECGLEHQGGTGASLVRVTRETVEIKDMKDAKQSRGG</sequence>
<reference evidence="1 2" key="1">
    <citation type="journal article" date="2018" name="Mol. Plant">
        <title>The genome of Artemisia annua provides insight into the evolution of Asteraceae family and artemisinin biosynthesis.</title>
        <authorList>
            <person name="Shen Q."/>
            <person name="Zhang L."/>
            <person name="Liao Z."/>
            <person name="Wang S."/>
            <person name="Yan T."/>
            <person name="Shi P."/>
            <person name="Liu M."/>
            <person name="Fu X."/>
            <person name="Pan Q."/>
            <person name="Wang Y."/>
            <person name="Lv Z."/>
            <person name="Lu X."/>
            <person name="Zhang F."/>
            <person name="Jiang W."/>
            <person name="Ma Y."/>
            <person name="Chen M."/>
            <person name="Hao X."/>
            <person name="Li L."/>
            <person name="Tang Y."/>
            <person name="Lv G."/>
            <person name="Zhou Y."/>
            <person name="Sun X."/>
            <person name="Brodelius P.E."/>
            <person name="Rose J.K.C."/>
            <person name="Tang K."/>
        </authorList>
    </citation>
    <scope>NUCLEOTIDE SEQUENCE [LARGE SCALE GENOMIC DNA]</scope>
    <source>
        <strain evidence="2">cv. Huhao1</strain>
        <tissue evidence="1">Leaf</tissue>
    </source>
</reference>
<organism evidence="1 2">
    <name type="scientific">Artemisia annua</name>
    <name type="common">Sweet wormwood</name>
    <dbReference type="NCBI Taxonomy" id="35608"/>
    <lineage>
        <taxon>Eukaryota</taxon>
        <taxon>Viridiplantae</taxon>
        <taxon>Streptophyta</taxon>
        <taxon>Embryophyta</taxon>
        <taxon>Tracheophyta</taxon>
        <taxon>Spermatophyta</taxon>
        <taxon>Magnoliopsida</taxon>
        <taxon>eudicotyledons</taxon>
        <taxon>Gunneridae</taxon>
        <taxon>Pentapetalae</taxon>
        <taxon>asterids</taxon>
        <taxon>campanulids</taxon>
        <taxon>Asterales</taxon>
        <taxon>Asteraceae</taxon>
        <taxon>Asteroideae</taxon>
        <taxon>Anthemideae</taxon>
        <taxon>Artemisiinae</taxon>
        <taxon>Artemisia</taxon>
    </lineage>
</organism>
<name>A0A2U1MH29_ARTAN</name>
<gene>
    <name evidence="1" type="ORF">CTI12_AA170760</name>
</gene>
<dbReference type="Proteomes" id="UP000245207">
    <property type="component" value="Unassembled WGS sequence"/>
</dbReference>
<proteinExistence type="predicted"/>
<accession>A0A2U1MH29</accession>
<keyword evidence="2" id="KW-1185">Reference proteome</keyword>